<dbReference type="Proteomes" id="UP000290287">
    <property type="component" value="Unassembled WGS sequence"/>
</dbReference>
<comment type="caution">
    <text evidence="6">The sequence shown here is derived from an EMBL/GenBank/DDBJ whole genome shotgun (WGS) entry which is preliminary data.</text>
</comment>
<sequence>MNRLLLALGSLMASSLATANTFSVHCPIGCPENPPGNHQVFTHIYGMSLSPETKFANWVAYEVTPQNFGVSPGRNWDNNDALPGTTVLEEKDYSGAWKAIGVDKGHMAPLAAFANNPYWYETNYISNITPQKSALNQGPWEELESAIRKGATYESPFFVVTGSLFEKEMPSLPKADETHQIPSAFYKLVYNAKGEGVAFIMEQDSGRNDDYCAKQVPMSELSVRVGYALPSVAVDAEMVKRVGC</sequence>
<keyword evidence="3" id="KW-0732">Signal</keyword>
<accession>A0A4Q0YJ91</accession>
<dbReference type="InterPro" id="IPR044929">
    <property type="entry name" value="DNA/RNA_non-sp_Endonuclease_sf"/>
</dbReference>
<dbReference type="InterPro" id="IPR001604">
    <property type="entry name" value="Endo_G_ENPP1-like_dom"/>
</dbReference>
<dbReference type="GO" id="GO:0046872">
    <property type="term" value="F:metal ion binding"/>
    <property type="evidence" value="ECO:0007669"/>
    <property type="project" value="UniProtKB-KW"/>
</dbReference>
<gene>
    <name evidence="6" type="ORF">CS022_22385</name>
</gene>
<keyword evidence="7" id="KW-1185">Reference proteome</keyword>
<dbReference type="PANTHER" id="PTHR13966">
    <property type="entry name" value="ENDONUCLEASE RELATED"/>
    <property type="match status" value="1"/>
</dbReference>
<evidence type="ECO:0000313" key="6">
    <source>
        <dbReference type="EMBL" id="RXJ70777.1"/>
    </source>
</evidence>
<dbReference type="OrthoDB" id="9811262at2"/>
<dbReference type="Pfam" id="PF01223">
    <property type="entry name" value="Endonuclease_NS"/>
    <property type="match status" value="1"/>
</dbReference>
<dbReference type="Gene3D" id="3.40.570.10">
    <property type="entry name" value="Extracellular Endonuclease, subunit A"/>
    <property type="match status" value="1"/>
</dbReference>
<feature type="domain" description="DNA/RNA non-specific endonuclease/pyrophosphatase/phosphodiesterase" evidence="5">
    <location>
        <begin position="41"/>
        <end position="236"/>
    </location>
</feature>
<keyword evidence="6" id="KW-0540">Nuclease</keyword>
<feature type="chain" id="PRO_5020587531" evidence="3">
    <location>
        <begin position="20"/>
        <end position="244"/>
    </location>
</feature>
<dbReference type="RefSeq" id="WP_129124100.1">
    <property type="nucleotide sequence ID" value="NZ_PEIB01000044.1"/>
</dbReference>
<reference evidence="6 7" key="1">
    <citation type="submission" date="2017-10" db="EMBL/GenBank/DDBJ databases">
        <title>Nyctiphanis sp. nov., isolated from the stomach of the euphausiid Nyctiphanes simplex (Hansen, 1911) in the Gulf of California.</title>
        <authorList>
            <person name="Gomez-Gil B."/>
            <person name="Aguilar-Mendez M."/>
            <person name="Lopez-Cortes A."/>
            <person name="Gomez-Gutierrez J."/>
            <person name="Roque A."/>
            <person name="Lang E."/>
            <person name="Gonzalez-Castillo A."/>
        </authorList>
    </citation>
    <scope>NUCLEOTIDE SEQUENCE [LARGE SCALE GENOMIC DNA]</scope>
    <source>
        <strain evidence="6 7">CAIM 600</strain>
    </source>
</reference>
<evidence type="ECO:0000259" key="4">
    <source>
        <dbReference type="SMART" id="SM00477"/>
    </source>
</evidence>
<proteinExistence type="predicted"/>
<name>A0A4Q0YJ91_9GAMM</name>
<evidence type="ECO:0000256" key="1">
    <source>
        <dbReference type="PIRSR" id="PIRSR640255-1"/>
    </source>
</evidence>
<evidence type="ECO:0000259" key="5">
    <source>
        <dbReference type="SMART" id="SM00892"/>
    </source>
</evidence>
<keyword evidence="6" id="KW-0378">Hydrolase</keyword>
<dbReference type="SMART" id="SM00477">
    <property type="entry name" value="NUC"/>
    <property type="match status" value="1"/>
</dbReference>
<dbReference type="EMBL" id="PEIB01000044">
    <property type="protein sequence ID" value="RXJ70777.1"/>
    <property type="molecule type" value="Genomic_DNA"/>
</dbReference>
<dbReference type="InterPro" id="IPR040255">
    <property type="entry name" value="Non-specific_endonuclease"/>
</dbReference>
<evidence type="ECO:0000256" key="3">
    <source>
        <dbReference type="SAM" id="SignalP"/>
    </source>
</evidence>
<feature type="binding site" evidence="2">
    <location>
        <position position="136"/>
    </location>
    <ligand>
        <name>Mg(2+)</name>
        <dbReference type="ChEBI" id="CHEBI:18420"/>
        <note>catalytic</note>
    </ligand>
</feature>
<keyword evidence="2" id="KW-0479">Metal-binding</keyword>
<dbReference type="GO" id="GO:0016787">
    <property type="term" value="F:hydrolase activity"/>
    <property type="evidence" value="ECO:0007669"/>
    <property type="project" value="InterPro"/>
</dbReference>
<feature type="active site" description="Proton acceptor" evidence="1">
    <location>
        <position position="106"/>
    </location>
</feature>
<dbReference type="SUPFAM" id="SSF54060">
    <property type="entry name" value="His-Me finger endonucleases"/>
    <property type="match status" value="1"/>
</dbReference>
<evidence type="ECO:0000313" key="7">
    <source>
        <dbReference type="Proteomes" id="UP000290287"/>
    </source>
</evidence>
<dbReference type="GO" id="GO:0003676">
    <property type="term" value="F:nucleic acid binding"/>
    <property type="evidence" value="ECO:0007669"/>
    <property type="project" value="InterPro"/>
</dbReference>
<feature type="domain" description="ENPP1-3/EXOG-like endonuclease/phosphodiesterase" evidence="4">
    <location>
        <begin position="42"/>
        <end position="236"/>
    </location>
</feature>
<dbReference type="InterPro" id="IPR020821">
    <property type="entry name" value="ENPP1-3/EXOG-like_nuc-like"/>
</dbReference>
<dbReference type="InterPro" id="IPR044925">
    <property type="entry name" value="His-Me_finger_sf"/>
</dbReference>
<dbReference type="SMART" id="SM00892">
    <property type="entry name" value="Endonuclease_NS"/>
    <property type="match status" value="1"/>
</dbReference>
<keyword evidence="6" id="KW-0255">Endonuclease</keyword>
<organism evidence="6 7">
    <name type="scientific">Veronia nyctiphanis</name>
    <dbReference type="NCBI Taxonomy" id="1278244"/>
    <lineage>
        <taxon>Bacteria</taxon>
        <taxon>Pseudomonadati</taxon>
        <taxon>Pseudomonadota</taxon>
        <taxon>Gammaproteobacteria</taxon>
        <taxon>Vibrionales</taxon>
        <taxon>Vibrionaceae</taxon>
        <taxon>Veronia</taxon>
    </lineage>
</organism>
<dbReference type="AlphaFoldDB" id="A0A4Q0YJ91"/>
<protein>
    <submittedName>
        <fullName evidence="6">DNA/RNA endonuclease</fullName>
    </submittedName>
</protein>
<dbReference type="GO" id="GO:0004519">
    <property type="term" value="F:endonuclease activity"/>
    <property type="evidence" value="ECO:0007669"/>
    <property type="project" value="UniProtKB-KW"/>
</dbReference>
<feature type="signal peptide" evidence="3">
    <location>
        <begin position="1"/>
        <end position="19"/>
    </location>
</feature>
<evidence type="ECO:0000256" key="2">
    <source>
        <dbReference type="PIRSR" id="PIRSR640255-2"/>
    </source>
</evidence>
<dbReference type="PANTHER" id="PTHR13966:SF5">
    <property type="entry name" value="ENDONUCLEASE G, MITOCHONDRIAL"/>
    <property type="match status" value="1"/>
</dbReference>